<dbReference type="RefSeq" id="WP_073193198.1">
    <property type="nucleotide sequence ID" value="NZ_FQTW01000006.1"/>
</dbReference>
<reference evidence="1 2" key="1">
    <citation type="submission" date="2016-11" db="EMBL/GenBank/DDBJ databases">
        <authorList>
            <person name="Jaros S."/>
            <person name="Januszkiewicz K."/>
            <person name="Wedrychowicz H."/>
        </authorList>
    </citation>
    <scope>NUCLEOTIDE SEQUENCE [LARGE SCALE GENOMIC DNA]</scope>
    <source>
        <strain evidence="1 2">DSM 25661</strain>
    </source>
</reference>
<protein>
    <recommendedName>
        <fullName evidence="3">Membrane or secreted protein</fullName>
    </recommendedName>
</protein>
<dbReference type="Proteomes" id="UP000184462">
    <property type="component" value="Unassembled WGS sequence"/>
</dbReference>
<accession>A0A1M4WNK1</accession>
<evidence type="ECO:0008006" key="3">
    <source>
        <dbReference type="Google" id="ProtNLM"/>
    </source>
</evidence>
<dbReference type="Gene3D" id="3.40.30.10">
    <property type="entry name" value="Glutaredoxin"/>
    <property type="match status" value="1"/>
</dbReference>
<dbReference type="AlphaFoldDB" id="A0A1M4WNK1"/>
<proteinExistence type="predicted"/>
<name>A0A1M4WNK1_9FLAO</name>
<keyword evidence="2" id="KW-1185">Reference proteome</keyword>
<gene>
    <name evidence="1" type="ORF">SAMN05444278_10685</name>
</gene>
<organism evidence="1 2">
    <name type="scientific">Psychroflexus salarius</name>
    <dbReference type="NCBI Taxonomy" id="1155689"/>
    <lineage>
        <taxon>Bacteria</taxon>
        <taxon>Pseudomonadati</taxon>
        <taxon>Bacteroidota</taxon>
        <taxon>Flavobacteriia</taxon>
        <taxon>Flavobacteriales</taxon>
        <taxon>Flavobacteriaceae</taxon>
        <taxon>Psychroflexus</taxon>
    </lineage>
</organism>
<evidence type="ECO:0000313" key="2">
    <source>
        <dbReference type="Proteomes" id="UP000184462"/>
    </source>
</evidence>
<sequence>MTKKRLVLAILFILPLVAYLFFSSGINNFAKLPKLKNNISTLEQLSEGSAVDFEKKITLLSFFGKDFDTKKVYAFNVKEKIYDRYHEFKDFQVVSVITPDQVQKINDFKAEIDKTSSSKNWKFIVLEPDNIKKLFRSLNTDLSLDQNLATNLMFIIDKNLSLRGRSDDEDEGIKFGYDMSNIAEISDKFNDDVKIILAEYRLALKKYKAERQ</sequence>
<dbReference type="STRING" id="1155689.SAMN05444278_10685"/>
<dbReference type="OrthoDB" id="1437325at2"/>
<dbReference type="EMBL" id="FQTW01000006">
    <property type="protein sequence ID" value="SHE82816.1"/>
    <property type="molecule type" value="Genomic_DNA"/>
</dbReference>
<evidence type="ECO:0000313" key="1">
    <source>
        <dbReference type="EMBL" id="SHE82816.1"/>
    </source>
</evidence>